<dbReference type="Proteomes" id="UP000249464">
    <property type="component" value="Unassembled WGS sequence"/>
</dbReference>
<evidence type="ECO:0000313" key="2">
    <source>
        <dbReference type="Proteomes" id="UP000249464"/>
    </source>
</evidence>
<name>A0A2X0M0S3_9BASI</name>
<reference evidence="1 2" key="1">
    <citation type="submission" date="2016-11" db="EMBL/GenBank/DDBJ databases">
        <authorList>
            <person name="Jaros S."/>
            <person name="Januszkiewicz K."/>
            <person name="Wedrychowicz H."/>
        </authorList>
    </citation>
    <scope>NUCLEOTIDE SEQUENCE [LARGE SCALE GENOMIC DNA]</scope>
</reference>
<evidence type="ECO:0000313" key="1">
    <source>
        <dbReference type="EMBL" id="SGY39081.1"/>
    </source>
</evidence>
<keyword evidence="2" id="KW-1185">Reference proteome</keyword>
<accession>A0A2X0M0S3</accession>
<gene>
    <name evidence="1" type="primary">BQ5605_C003g02138</name>
    <name evidence="1" type="ORF">BQ5605_C003G02138</name>
</gene>
<protein>
    <submittedName>
        <fullName evidence="1">BQ5605_C003g02138 protein</fullName>
    </submittedName>
</protein>
<dbReference type="EMBL" id="FQNC01000042">
    <property type="protein sequence ID" value="SGY39081.1"/>
    <property type="molecule type" value="Genomic_DNA"/>
</dbReference>
<proteinExistence type="predicted"/>
<dbReference type="AlphaFoldDB" id="A0A2X0M0S3"/>
<sequence>MRTKRCLEAIRKAQVSDPVGIELYTDLAPCGGPDGKADDGVRLYFCQRDTNSLEGGIHRNLRQRFPKSGVSPSHVNACMADYVLVHNLTVSPTPPSQFEEAATIFTHYPLYSQVGTFNRAKPRHFSHGTQPPLLYTPSTETFGIVPVVQSPTAQMRFLIEPYQVERGTLRLEPVKWSPRNLLQNNTPAIQHMQSRLPTDRKLRHDWPAERQGTRFAVLYVHTPSQRALYRYLSSKVRLGAPQNLRIFEITEPWNNAILTQMPEHINTWAPRWSSLASAQATMNMEGNDVIVIQALLTDPSRGRDVSMLAAKPLLGHKPPVLGRLTEVEVDFSDPPTSSIRPFALTRAGTTTKGARHCRLCGQTTCRRKGSKLSDDGLVTECDGACLDCGKPFGLTDEMDPNDPQSRRFCRGLTRAEMNGRAWHQKKCHNFVAV</sequence>
<organism evidence="1 2">
    <name type="scientific">Microbotryum silenes-dioicae</name>
    <dbReference type="NCBI Taxonomy" id="796604"/>
    <lineage>
        <taxon>Eukaryota</taxon>
        <taxon>Fungi</taxon>
        <taxon>Dikarya</taxon>
        <taxon>Basidiomycota</taxon>
        <taxon>Pucciniomycotina</taxon>
        <taxon>Microbotryomycetes</taxon>
        <taxon>Microbotryales</taxon>
        <taxon>Microbotryaceae</taxon>
        <taxon>Microbotryum</taxon>
    </lineage>
</organism>